<organism evidence="3 4">
    <name type="scientific">Virgisporangium aliadipatigenens</name>
    <dbReference type="NCBI Taxonomy" id="741659"/>
    <lineage>
        <taxon>Bacteria</taxon>
        <taxon>Bacillati</taxon>
        <taxon>Actinomycetota</taxon>
        <taxon>Actinomycetes</taxon>
        <taxon>Micromonosporales</taxon>
        <taxon>Micromonosporaceae</taxon>
        <taxon>Virgisporangium</taxon>
    </lineage>
</organism>
<dbReference type="Proteomes" id="UP000619260">
    <property type="component" value="Unassembled WGS sequence"/>
</dbReference>
<dbReference type="EMBL" id="BOPF01000018">
    <property type="protein sequence ID" value="GIJ48008.1"/>
    <property type="molecule type" value="Genomic_DNA"/>
</dbReference>
<keyword evidence="4" id="KW-1185">Reference proteome</keyword>
<evidence type="ECO:0000256" key="1">
    <source>
        <dbReference type="SAM" id="SignalP"/>
    </source>
</evidence>
<feature type="signal peptide" evidence="1">
    <location>
        <begin position="1"/>
        <end position="30"/>
    </location>
</feature>
<keyword evidence="1" id="KW-0732">Signal</keyword>
<sequence length="405" mass="43063">MNPTARRKVLSATALLGLLAALVPATPGSAAGADALPDVPAEAVAAATAAGTGPVLTEKCAAERQRTVEAAKTSAATGTATCSDYKTAATRTSGVGLNTPVPSNCPRDQWGYTRTTACLDTTVGVVVYIVRTGQIIGGFDLQVLTWTNLSPVSHFWQQEAKFTMLVAWGQIAGTFIRGDAWCTGSCTGSPYFPDQWFYTLTATASASVSVTATLGPSDAFAKTSIAFWFVNPTWLYGSTNALVASPSQARCDTFYGNVAPGCVFPHVRPIYNVYSFEKPSFARHVALAIGYTRRNVLTRMTSEENARNNGNRACPGDLPKPTGYSCDEYPFRSTYEGAYTGGYTYGRTFEGCQIKAVEIRQVGDTGGYNICMIPVSENSGGGGDLGAFYRSNRVLDGEQFEVVVN</sequence>
<reference evidence="3" key="1">
    <citation type="submission" date="2021-01" db="EMBL/GenBank/DDBJ databases">
        <title>Whole genome shotgun sequence of Virgisporangium aliadipatigenens NBRC 105644.</title>
        <authorList>
            <person name="Komaki H."/>
            <person name="Tamura T."/>
        </authorList>
    </citation>
    <scope>NUCLEOTIDE SEQUENCE</scope>
    <source>
        <strain evidence="3">NBRC 105644</strain>
    </source>
</reference>
<protein>
    <recommendedName>
        <fullName evidence="2">Deoxyribonuclease NucA/NucB domain-containing protein</fullName>
    </recommendedName>
</protein>
<dbReference type="InterPro" id="IPR029476">
    <property type="entry name" value="DNase_NucA_NucB"/>
</dbReference>
<dbReference type="AlphaFoldDB" id="A0A8J3YQL7"/>
<dbReference type="RefSeq" id="WP_203901498.1">
    <property type="nucleotide sequence ID" value="NZ_BOPF01000018.1"/>
</dbReference>
<feature type="chain" id="PRO_5035243595" description="Deoxyribonuclease NucA/NucB domain-containing protein" evidence="1">
    <location>
        <begin position="31"/>
        <end position="405"/>
    </location>
</feature>
<dbReference type="PROSITE" id="PS51318">
    <property type="entry name" value="TAT"/>
    <property type="match status" value="1"/>
</dbReference>
<evidence type="ECO:0000313" key="3">
    <source>
        <dbReference type="EMBL" id="GIJ48008.1"/>
    </source>
</evidence>
<evidence type="ECO:0000259" key="2">
    <source>
        <dbReference type="Pfam" id="PF14040"/>
    </source>
</evidence>
<name>A0A8J3YQL7_9ACTN</name>
<accession>A0A8J3YQL7</accession>
<proteinExistence type="predicted"/>
<dbReference type="Pfam" id="PF14040">
    <property type="entry name" value="DNase_NucA_NucB"/>
    <property type="match status" value="1"/>
</dbReference>
<evidence type="ECO:0000313" key="4">
    <source>
        <dbReference type="Proteomes" id="UP000619260"/>
    </source>
</evidence>
<feature type="domain" description="Deoxyribonuclease NucA/NucB" evidence="2">
    <location>
        <begin position="300"/>
        <end position="403"/>
    </location>
</feature>
<gene>
    <name evidence="3" type="ORF">Val02_48940</name>
</gene>
<dbReference type="InterPro" id="IPR006311">
    <property type="entry name" value="TAT_signal"/>
</dbReference>
<comment type="caution">
    <text evidence="3">The sequence shown here is derived from an EMBL/GenBank/DDBJ whole genome shotgun (WGS) entry which is preliminary data.</text>
</comment>